<dbReference type="AlphaFoldDB" id="A0A382ACK2"/>
<dbReference type="InterPro" id="IPR007445">
    <property type="entry name" value="PilO"/>
</dbReference>
<evidence type="ECO:0000313" key="2">
    <source>
        <dbReference type="EMBL" id="SVA98717.1"/>
    </source>
</evidence>
<sequence length="161" mass="18651">MDLIFNKLPYDSIEEIGPAKIYFGAVGVCLILFLISFFTILSAVNLERETLMKKIVDTEYTLKKYFKVVASKHEIHKNLSLKTGELNMKKKQLPSEEALSKLLVKITRLGKKRNVDIVHFKVADGMVDDFYKEIPMHFRFRGGLWETMDMFATLQNMLQIV</sequence>
<evidence type="ECO:0000256" key="1">
    <source>
        <dbReference type="SAM" id="Phobius"/>
    </source>
</evidence>
<feature type="non-terminal residue" evidence="2">
    <location>
        <position position="161"/>
    </location>
</feature>
<dbReference type="Gene3D" id="3.30.70.60">
    <property type="match status" value="1"/>
</dbReference>
<keyword evidence="1" id="KW-0472">Membrane</keyword>
<gene>
    <name evidence="2" type="ORF">METZ01_LOCUS151571</name>
</gene>
<keyword evidence="1" id="KW-0812">Transmembrane</keyword>
<dbReference type="GO" id="GO:0043683">
    <property type="term" value="P:type IV pilus assembly"/>
    <property type="evidence" value="ECO:0007669"/>
    <property type="project" value="InterPro"/>
</dbReference>
<dbReference type="Pfam" id="PF04350">
    <property type="entry name" value="PilO"/>
    <property type="match status" value="1"/>
</dbReference>
<accession>A0A382ACK2</accession>
<name>A0A382ACK2_9ZZZZ</name>
<dbReference type="InterPro" id="IPR014717">
    <property type="entry name" value="Transl_elong_EF1B/ribsomal_bS6"/>
</dbReference>
<proteinExistence type="predicted"/>
<dbReference type="GO" id="GO:0043107">
    <property type="term" value="P:type IV pilus-dependent motility"/>
    <property type="evidence" value="ECO:0007669"/>
    <property type="project" value="InterPro"/>
</dbReference>
<protein>
    <submittedName>
        <fullName evidence="2">Uncharacterized protein</fullName>
    </submittedName>
</protein>
<feature type="transmembrane region" description="Helical" evidence="1">
    <location>
        <begin position="20"/>
        <end position="44"/>
    </location>
</feature>
<organism evidence="2">
    <name type="scientific">marine metagenome</name>
    <dbReference type="NCBI Taxonomy" id="408172"/>
    <lineage>
        <taxon>unclassified sequences</taxon>
        <taxon>metagenomes</taxon>
        <taxon>ecological metagenomes</taxon>
    </lineage>
</organism>
<reference evidence="2" key="1">
    <citation type="submission" date="2018-05" db="EMBL/GenBank/DDBJ databases">
        <authorList>
            <person name="Lanie J.A."/>
            <person name="Ng W.-L."/>
            <person name="Kazmierczak K.M."/>
            <person name="Andrzejewski T.M."/>
            <person name="Davidsen T.M."/>
            <person name="Wayne K.J."/>
            <person name="Tettelin H."/>
            <person name="Glass J.I."/>
            <person name="Rusch D."/>
            <person name="Podicherti R."/>
            <person name="Tsui H.-C.T."/>
            <person name="Winkler M.E."/>
        </authorList>
    </citation>
    <scope>NUCLEOTIDE SEQUENCE</scope>
</reference>
<dbReference type="EMBL" id="UINC01024654">
    <property type="protein sequence ID" value="SVA98717.1"/>
    <property type="molecule type" value="Genomic_DNA"/>
</dbReference>
<keyword evidence="1" id="KW-1133">Transmembrane helix</keyword>